<dbReference type="OrthoDB" id="7042322at2759"/>
<keyword evidence="3" id="KW-1185">Reference proteome</keyword>
<dbReference type="AlphaFoldDB" id="A0A7R8UKQ3"/>
<keyword evidence="1" id="KW-0472">Membrane</keyword>
<evidence type="ECO:0000313" key="3">
    <source>
        <dbReference type="Proteomes" id="UP000594454"/>
    </source>
</evidence>
<evidence type="ECO:0000256" key="1">
    <source>
        <dbReference type="SAM" id="Phobius"/>
    </source>
</evidence>
<accession>A0A7R8UKQ3</accession>
<dbReference type="FunCoup" id="A0A7R8UKQ3">
    <property type="interactions" value="8"/>
</dbReference>
<protein>
    <submittedName>
        <fullName evidence="2">Uncharacterized protein</fullName>
    </submittedName>
</protein>
<keyword evidence="1" id="KW-0812">Transmembrane</keyword>
<feature type="transmembrane region" description="Helical" evidence="1">
    <location>
        <begin position="93"/>
        <end position="120"/>
    </location>
</feature>
<proteinExistence type="predicted"/>
<sequence length="180" mass="21481">MGQYDEETGETIYSEMENIWETDRETGEPNCNKIKSLFTKTKFNVPKMYLTNPRDKPTPRCIKETYTLVDSKKFLHFKEEIILGYNKTSHRMFLIPSLFLFFKWTALFIAVSEIVLHIWAHKKNTTNNDKNVYYRSPLHILTSQFCAVCRSHHDYDHINRLHEKTRRLHENLSRVSKSFS</sequence>
<dbReference type="InParanoid" id="A0A7R8UKQ3"/>
<dbReference type="OMA" id="HERLMGR"/>
<dbReference type="EMBL" id="LR899010">
    <property type="protein sequence ID" value="CAD7081802.1"/>
    <property type="molecule type" value="Genomic_DNA"/>
</dbReference>
<organism evidence="2 3">
    <name type="scientific">Hermetia illucens</name>
    <name type="common">Black soldier fly</name>
    <dbReference type="NCBI Taxonomy" id="343691"/>
    <lineage>
        <taxon>Eukaryota</taxon>
        <taxon>Metazoa</taxon>
        <taxon>Ecdysozoa</taxon>
        <taxon>Arthropoda</taxon>
        <taxon>Hexapoda</taxon>
        <taxon>Insecta</taxon>
        <taxon>Pterygota</taxon>
        <taxon>Neoptera</taxon>
        <taxon>Endopterygota</taxon>
        <taxon>Diptera</taxon>
        <taxon>Brachycera</taxon>
        <taxon>Stratiomyomorpha</taxon>
        <taxon>Stratiomyidae</taxon>
        <taxon>Hermetiinae</taxon>
        <taxon>Hermetia</taxon>
    </lineage>
</organism>
<gene>
    <name evidence="2" type="ORF">HERILL_LOCUS4891</name>
</gene>
<keyword evidence="1" id="KW-1133">Transmembrane helix</keyword>
<reference evidence="2 3" key="1">
    <citation type="submission" date="2020-11" db="EMBL/GenBank/DDBJ databases">
        <authorList>
            <person name="Wallbank WR R."/>
            <person name="Pardo Diaz C."/>
            <person name="Kozak K."/>
            <person name="Martin S."/>
            <person name="Jiggins C."/>
            <person name="Moest M."/>
            <person name="Warren A I."/>
            <person name="Generalovic N T."/>
            <person name="Byers J.R.P. K."/>
            <person name="Montejo-Kovacevich G."/>
            <person name="Yen C E."/>
        </authorList>
    </citation>
    <scope>NUCLEOTIDE SEQUENCE [LARGE SCALE GENOMIC DNA]</scope>
</reference>
<name>A0A7R8UKQ3_HERIL</name>
<evidence type="ECO:0000313" key="2">
    <source>
        <dbReference type="EMBL" id="CAD7081802.1"/>
    </source>
</evidence>
<dbReference type="Proteomes" id="UP000594454">
    <property type="component" value="Chromosome 2"/>
</dbReference>